<proteinExistence type="predicted"/>
<dbReference type="Proteomes" id="UP000196573">
    <property type="component" value="Unassembled WGS sequence"/>
</dbReference>
<dbReference type="OrthoDB" id="6161550at2"/>
<sequence length="162" mass="18954">MSTNRKIHNILSKLTSEIIAEGWKPKDVNAKLKSRLSEEFRDLKDEYTYMPNSSDEKESSHKEWLYDLTIRRYKNGRFVGVEIAAEFELSSTCEGGIRRDFFKLLQADAANKLFIYKHDERDSLKNLGSIMRDSANVYENDYPPEKLIIASWSTTDQCFTFY</sequence>
<name>A0A1X7AF31_9GAMM</name>
<reference evidence="1 2" key="1">
    <citation type="submission" date="2017-03" db="EMBL/GenBank/DDBJ databases">
        <authorList>
            <person name="Afonso C.L."/>
            <person name="Miller P.J."/>
            <person name="Scott M.A."/>
            <person name="Spackman E."/>
            <person name="Goraichik I."/>
            <person name="Dimitrov K.M."/>
            <person name="Suarez D.L."/>
            <person name="Swayne D.E."/>
        </authorList>
    </citation>
    <scope>NUCLEOTIDE SEQUENCE [LARGE SCALE GENOMIC DNA]</scope>
    <source>
        <strain evidence="1">SB41UT1</strain>
    </source>
</reference>
<evidence type="ECO:0000313" key="1">
    <source>
        <dbReference type="EMBL" id="SMA34733.1"/>
    </source>
</evidence>
<keyword evidence="2" id="KW-1185">Reference proteome</keyword>
<protein>
    <submittedName>
        <fullName evidence="1">Uncharacterized protein</fullName>
    </submittedName>
</protein>
<evidence type="ECO:0000313" key="2">
    <source>
        <dbReference type="Proteomes" id="UP000196573"/>
    </source>
</evidence>
<dbReference type="RefSeq" id="WP_087106441.1">
    <property type="nucleotide sequence ID" value="NZ_CBCSCN010000004.1"/>
</dbReference>
<dbReference type="EMBL" id="FWPT01000001">
    <property type="protein sequence ID" value="SMA34733.1"/>
    <property type="molecule type" value="Genomic_DNA"/>
</dbReference>
<dbReference type="AlphaFoldDB" id="A0A1X7AF31"/>
<gene>
    <name evidence="1" type="ORF">EHSB41UT_00442</name>
</gene>
<accession>A0A1X7AF31</accession>
<organism evidence="1 2">
    <name type="scientific">Parendozoicomonas haliclonae</name>
    <dbReference type="NCBI Taxonomy" id="1960125"/>
    <lineage>
        <taxon>Bacteria</taxon>
        <taxon>Pseudomonadati</taxon>
        <taxon>Pseudomonadota</taxon>
        <taxon>Gammaproteobacteria</taxon>
        <taxon>Oceanospirillales</taxon>
        <taxon>Endozoicomonadaceae</taxon>
        <taxon>Parendozoicomonas</taxon>
    </lineage>
</organism>